<dbReference type="Proteomes" id="UP000799291">
    <property type="component" value="Unassembled WGS sequence"/>
</dbReference>
<organism evidence="1 2">
    <name type="scientific">Lentithecium fluviatile CBS 122367</name>
    <dbReference type="NCBI Taxonomy" id="1168545"/>
    <lineage>
        <taxon>Eukaryota</taxon>
        <taxon>Fungi</taxon>
        <taxon>Dikarya</taxon>
        <taxon>Ascomycota</taxon>
        <taxon>Pezizomycotina</taxon>
        <taxon>Dothideomycetes</taxon>
        <taxon>Pleosporomycetidae</taxon>
        <taxon>Pleosporales</taxon>
        <taxon>Massarineae</taxon>
        <taxon>Lentitheciaceae</taxon>
        <taxon>Lentithecium</taxon>
    </lineage>
</organism>
<evidence type="ECO:0000313" key="1">
    <source>
        <dbReference type="EMBL" id="KAF2688959.1"/>
    </source>
</evidence>
<keyword evidence="2" id="KW-1185">Reference proteome</keyword>
<proteinExistence type="predicted"/>
<reference evidence="1" key="1">
    <citation type="journal article" date="2020" name="Stud. Mycol.">
        <title>101 Dothideomycetes genomes: a test case for predicting lifestyles and emergence of pathogens.</title>
        <authorList>
            <person name="Haridas S."/>
            <person name="Albert R."/>
            <person name="Binder M."/>
            <person name="Bloem J."/>
            <person name="Labutti K."/>
            <person name="Salamov A."/>
            <person name="Andreopoulos B."/>
            <person name="Baker S."/>
            <person name="Barry K."/>
            <person name="Bills G."/>
            <person name="Bluhm B."/>
            <person name="Cannon C."/>
            <person name="Castanera R."/>
            <person name="Culley D."/>
            <person name="Daum C."/>
            <person name="Ezra D."/>
            <person name="Gonzalez J."/>
            <person name="Henrissat B."/>
            <person name="Kuo A."/>
            <person name="Liang C."/>
            <person name="Lipzen A."/>
            <person name="Lutzoni F."/>
            <person name="Magnuson J."/>
            <person name="Mondo S."/>
            <person name="Nolan M."/>
            <person name="Ohm R."/>
            <person name="Pangilinan J."/>
            <person name="Park H.-J."/>
            <person name="Ramirez L."/>
            <person name="Alfaro M."/>
            <person name="Sun H."/>
            <person name="Tritt A."/>
            <person name="Yoshinaga Y."/>
            <person name="Zwiers L.-H."/>
            <person name="Turgeon B."/>
            <person name="Goodwin S."/>
            <person name="Spatafora J."/>
            <person name="Crous P."/>
            <person name="Grigoriev I."/>
        </authorList>
    </citation>
    <scope>NUCLEOTIDE SEQUENCE</scope>
    <source>
        <strain evidence="1">CBS 122367</strain>
    </source>
</reference>
<dbReference type="EMBL" id="MU005573">
    <property type="protein sequence ID" value="KAF2688959.1"/>
    <property type="molecule type" value="Genomic_DNA"/>
</dbReference>
<dbReference type="AlphaFoldDB" id="A0A6G1JFQ2"/>
<accession>A0A6G1JFQ2</accession>
<gene>
    <name evidence="1" type="ORF">K458DRAFT_401053</name>
</gene>
<evidence type="ECO:0000313" key="2">
    <source>
        <dbReference type="Proteomes" id="UP000799291"/>
    </source>
</evidence>
<protein>
    <submittedName>
        <fullName evidence="1">Uncharacterized protein</fullName>
    </submittedName>
</protein>
<sequence>MGGIHAPAASKGLPGKWVKIVSIERFVQPMMDAWPRRRRGAQIVVMCWAPEIFRMCRAIWSFHQVGKRDIYSSGTGTMARWRREVDAFFWSPVHQRGVLPLAAEAMLRTDCGQCEPNSPGPHDASRGAREGVMEALALARPLYRHLHQINNSDDDESAEKNHGGINVRESLRAATTMESQPLVSTAIQIRLSELPVINLGEIDGYRDAELVQQGDGRMRPPYKLLSNMSVDALAQEAAETSSVAPGEVKQA</sequence>
<name>A0A6G1JFQ2_9PLEO</name>